<feature type="domain" description="RNase III" evidence="5">
    <location>
        <begin position="1"/>
        <end position="127"/>
    </location>
</feature>
<dbReference type="GO" id="GO:0006396">
    <property type="term" value="P:RNA processing"/>
    <property type="evidence" value="ECO:0007669"/>
    <property type="project" value="InterPro"/>
</dbReference>
<dbReference type="CDD" id="cd00048">
    <property type="entry name" value="DSRM_SF"/>
    <property type="match status" value="1"/>
</dbReference>
<accession>A0A8I2Z1D9</accession>
<dbReference type="OrthoDB" id="2392202at2759"/>
<dbReference type="CDD" id="cd00593">
    <property type="entry name" value="RIBOc"/>
    <property type="match status" value="1"/>
</dbReference>
<dbReference type="SMART" id="SM00358">
    <property type="entry name" value="DSRM"/>
    <property type="match status" value="1"/>
</dbReference>
<dbReference type="Gene3D" id="3.30.160.20">
    <property type="match status" value="1"/>
</dbReference>
<dbReference type="InterPro" id="IPR014720">
    <property type="entry name" value="dsRBD_dom"/>
</dbReference>
<evidence type="ECO:0000313" key="6">
    <source>
        <dbReference type="EMBL" id="KAG6380912.1"/>
    </source>
</evidence>
<dbReference type="InterPro" id="IPR036389">
    <property type="entry name" value="RNase_III_sf"/>
</dbReference>
<evidence type="ECO:0000259" key="4">
    <source>
        <dbReference type="PROSITE" id="PS50137"/>
    </source>
</evidence>
<feature type="domain" description="DRBM" evidence="4">
    <location>
        <begin position="188"/>
        <end position="255"/>
    </location>
</feature>
<feature type="compositionally biased region" description="Pro residues" evidence="3">
    <location>
        <begin position="156"/>
        <end position="179"/>
    </location>
</feature>
<reference evidence="6" key="1">
    <citation type="submission" date="2021-03" db="EMBL/GenBank/DDBJ databases">
        <title>Evolutionary innovations through gain and loss of genes in the ectomycorrhizal Boletales.</title>
        <authorList>
            <person name="Wu G."/>
            <person name="Miyauchi S."/>
            <person name="Morin E."/>
            <person name="Yang Z.-L."/>
            <person name="Xu J."/>
            <person name="Martin F.M."/>
        </authorList>
    </citation>
    <scope>NUCLEOTIDE SEQUENCE</scope>
    <source>
        <strain evidence="6">BR01</strain>
    </source>
</reference>
<protein>
    <submittedName>
        <fullName evidence="6">Uncharacterized protein</fullName>
    </submittedName>
</protein>
<evidence type="ECO:0000259" key="5">
    <source>
        <dbReference type="PROSITE" id="PS50142"/>
    </source>
</evidence>
<keyword evidence="7" id="KW-1185">Reference proteome</keyword>
<sequence length="258" mass="28394">MNNIPPLPSIEGDLLLDVLTRQSNRNNSSPPDNSEHGGVERLAELGDIVLGMTIMYILFQRTPFLSAAELSERHKELMDDENIKHWLTCYNLKARVRGLEDRSRLDDQTEERTLFSSYVGAVYVQKGFPTLLTWISRLVSPESEPLAAPGSNAATVPPPPPPYSSTNAPPPSVPPPSIPPPVPMGGVNTLALFNQTCAQRGLVINWEIESEGPPHQPRWSVKCLVNSQLRGSGTGRNQKVAKEEAARQAFHQLGWGSF</sequence>
<comment type="caution">
    <text evidence="6">The sequence shown here is derived from an EMBL/GenBank/DDBJ whole genome shotgun (WGS) entry which is preliminary data.</text>
</comment>
<keyword evidence="1 2" id="KW-0694">RNA-binding</keyword>
<dbReference type="AlphaFoldDB" id="A0A8I2Z1D9"/>
<evidence type="ECO:0000256" key="3">
    <source>
        <dbReference type="SAM" id="MobiDB-lite"/>
    </source>
</evidence>
<feature type="region of interest" description="Disordered" evidence="3">
    <location>
        <begin position="145"/>
        <end position="179"/>
    </location>
</feature>
<dbReference type="Pfam" id="PF00035">
    <property type="entry name" value="dsrm"/>
    <property type="match status" value="1"/>
</dbReference>
<dbReference type="Gene3D" id="1.10.1520.10">
    <property type="entry name" value="Ribonuclease III domain"/>
    <property type="match status" value="1"/>
</dbReference>
<evidence type="ECO:0000256" key="1">
    <source>
        <dbReference type="ARBA" id="ARBA00022884"/>
    </source>
</evidence>
<dbReference type="EMBL" id="JAGFBS010000002">
    <property type="protein sequence ID" value="KAG6380912.1"/>
    <property type="molecule type" value="Genomic_DNA"/>
</dbReference>
<proteinExistence type="predicted"/>
<dbReference type="SUPFAM" id="SSF54768">
    <property type="entry name" value="dsRNA-binding domain-like"/>
    <property type="match status" value="1"/>
</dbReference>
<dbReference type="Pfam" id="PF00636">
    <property type="entry name" value="Ribonuclease_3"/>
    <property type="match status" value="1"/>
</dbReference>
<dbReference type="GO" id="GO:0003723">
    <property type="term" value="F:RNA binding"/>
    <property type="evidence" value="ECO:0007669"/>
    <property type="project" value="UniProtKB-UniRule"/>
</dbReference>
<evidence type="ECO:0000256" key="2">
    <source>
        <dbReference type="PROSITE-ProRule" id="PRU00266"/>
    </source>
</evidence>
<dbReference type="PROSITE" id="PS50142">
    <property type="entry name" value="RNASE_3_2"/>
    <property type="match status" value="1"/>
</dbReference>
<evidence type="ECO:0000313" key="7">
    <source>
        <dbReference type="Proteomes" id="UP000683000"/>
    </source>
</evidence>
<dbReference type="PROSITE" id="PS50137">
    <property type="entry name" value="DS_RBD"/>
    <property type="match status" value="1"/>
</dbReference>
<dbReference type="InterPro" id="IPR000999">
    <property type="entry name" value="RNase_III_dom"/>
</dbReference>
<dbReference type="SUPFAM" id="SSF69065">
    <property type="entry name" value="RNase III domain-like"/>
    <property type="match status" value="1"/>
</dbReference>
<gene>
    <name evidence="6" type="ORF">JVT61DRAFT_5304</name>
</gene>
<dbReference type="GO" id="GO:0004525">
    <property type="term" value="F:ribonuclease III activity"/>
    <property type="evidence" value="ECO:0007669"/>
    <property type="project" value="InterPro"/>
</dbReference>
<dbReference type="Proteomes" id="UP000683000">
    <property type="component" value="Unassembled WGS sequence"/>
</dbReference>
<organism evidence="6 7">
    <name type="scientific">Boletus reticuloceps</name>
    <dbReference type="NCBI Taxonomy" id="495285"/>
    <lineage>
        <taxon>Eukaryota</taxon>
        <taxon>Fungi</taxon>
        <taxon>Dikarya</taxon>
        <taxon>Basidiomycota</taxon>
        <taxon>Agaricomycotina</taxon>
        <taxon>Agaricomycetes</taxon>
        <taxon>Agaricomycetidae</taxon>
        <taxon>Boletales</taxon>
        <taxon>Boletineae</taxon>
        <taxon>Boletaceae</taxon>
        <taxon>Boletoideae</taxon>
        <taxon>Boletus</taxon>
    </lineage>
</organism>
<dbReference type="SMART" id="SM00535">
    <property type="entry name" value="RIBOc"/>
    <property type="match status" value="1"/>
</dbReference>
<name>A0A8I2Z1D9_9AGAM</name>